<dbReference type="InterPro" id="IPR016040">
    <property type="entry name" value="NAD(P)-bd_dom"/>
</dbReference>
<proteinExistence type="inferred from homology"/>
<dbReference type="EC" id="4.2.1.46" evidence="4 7"/>
<comment type="caution">
    <text evidence="9">The sequence shown here is derived from an EMBL/GenBank/DDBJ whole genome shotgun (WGS) entry which is preliminary data.</text>
</comment>
<dbReference type="CDD" id="cd05246">
    <property type="entry name" value="dTDP_GD_SDR_e"/>
    <property type="match status" value="1"/>
</dbReference>
<dbReference type="GO" id="GO:0008460">
    <property type="term" value="F:dTDP-glucose 4,6-dehydratase activity"/>
    <property type="evidence" value="ECO:0007669"/>
    <property type="project" value="UniProtKB-EC"/>
</dbReference>
<feature type="domain" description="NAD(P)-binding" evidence="8">
    <location>
        <begin position="9"/>
        <end position="322"/>
    </location>
</feature>
<comment type="cofactor">
    <cofactor evidence="2 7">
        <name>NAD(+)</name>
        <dbReference type="ChEBI" id="CHEBI:57540"/>
    </cofactor>
</comment>
<gene>
    <name evidence="9" type="primary">rfbB</name>
    <name evidence="9" type="ORF">HY221_01590</name>
</gene>
<name>A0A932VQZ4_9BACT</name>
<organism evidence="9 10">
    <name type="scientific">Candidatus Sungiibacteriota bacterium</name>
    <dbReference type="NCBI Taxonomy" id="2750080"/>
    <lineage>
        <taxon>Bacteria</taxon>
        <taxon>Candidatus Sungiibacteriota</taxon>
    </lineage>
</organism>
<evidence type="ECO:0000256" key="2">
    <source>
        <dbReference type="ARBA" id="ARBA00001911"/>
    </source>
</evidence>
<dbReference type="PANTHER" id="PTHR43000">
    <property type="entry name" value="DTDP-D-GLUCOSE 4,6-DEHYDRATASE-RELATED"/>
    <property type="match status" value="1"/>
</dbReference>
<evidence type="ECO:0000256" key="4">
    <source>
        <dbReference type="ARBA" id="ARBA00011990"/>
    </source>
</evidence>
<keyword evidence="6 7" id="KW-0456">Lyase</keyword>
<evidence type="ECO:0000313" key="9">
    <source>
        <dbReference type="EMBL" id="MBI3631005.1"/>
    </source>
</evidence>
<dbReference type="Proteomes" id="UP000753196">
    <property type="component" value="Unassembled WGS sequence"/>
</dbReference>
<accession>A0A932VQZ4</accession>
<evidence type="ECO:0000256" key="7">
    <source>
        <dbReference type="RuleBase" id="RU004473"/>
    </source>
</evidence>
<evidence type="ECO:0000256" key="3">
    <source>
        <dbReference type="ARBA" id="ARBA00008178"/>
    </source>
</evidence>
<dbReference type="EMBL" id="JACQCR010000034">
    <property type="protein sequence ID" value="MBI3631005.1"/>
    <property type="molecule type" value="Genomic_DNA"/>
</dbReference>
<evidence type="ECO:0000259" key="8">
    <source>
        <dbReference type="Pfam" id="PF16363"/>
    </source>
</evidence>
<comment type="similarity">
    <text evidence="3 7">Belongs to the NAD(P)-dependent epimerase/dehydratase family. dTDP-glucose dehydratase subfamily.</text>
</comment>
<dbReference type="InterPro" id="IPR005888">
    <property type="entry name" value="dTDP_Gluc_deHydtase"/>
</dbReference>
<dbReference type="InterPro" id="IPR036291">
    <property type="entry name" value="NAD(P)-bd_dom_sf"/>
</dbReference>
<protein>
    <recommendedName>
        <fullName evidence="4 7">dTDP-glucose 4,6-dehydratase</fullName>
        <ecNumber evidence="4 7">4.2.1.46</ecNumber>
    </recommendedName>
</protein>
<keyword evidence="5" id="KW-0520">NAD</keyword>
<dbReference type="NCBIfam" id="TIGR01181">
    <property type="entry name" value="dTDP_gluc_dehyt"/>
    <property type="match status" value="1"/>
</dbReference>
<sequence>MNPKHKTLLVTGGAGFIGSAFVRQAIAAGQCVIVLDALTYAGHRINLEGVDCTLVVGDIADGALVAGLLKQHNIDAVAHFAAESHVDNSISKPSAFIDTNIVGTYRLLEAAREYWNALDAKKKETFRYLQVSTDEVYGSLGPTGAFSETTAMKPNSPYSASKAAGDHLARAWHKTYGLPVLVTNCSNNYGPRQHPEKLIPHMITCALSGKPLPVYGDGKNVRDWIHVEDHCAGVALALEKGAVGETYCFGGQAEEANLNLVNQLCAILDELRPRSGGGSYASQITFVTDRLGHDRRYAIDDTKARSKLGFTRRHNFASGLRATVEWYLNNGEWCRIRKAA</sequence>
<comment type="catalytic activity">
    <reaction evidence="1 7">
        <text>dTDP-alpha-D-glucose = dTDP-4-dehydro-6-deoxy-alpha-D-glucose + H2O</text>
        <dbReference type="Rhea" id="RHEA:17221"/>
        <dbReference type="ChEBI" id="CHEBI:15377"/>
        <dbReference type="ChEBI" id="CHEBI:57477"/>
        <dbReference type="ChEBI" id="CHEBI:57649"/>
        <dbReference type="EC" id="4.2.1.46"/>
    </reaction>
</comment>
<evidence type="ECO:0000256" key="1">
    <source>
        <dbReference type="ARBA" id="ARBA00001539"/>
    </source>
</evidence>
<dbReference type="AlphaFoldDB" id="A0A932VQZ4"/>
<evidence type="ECO:0000256" key="6">
    <source>
        <dbReference type="ARBA" id="ARBA00023239"/>
    </source>
</evidence>
<reference evidence="9" key="1">
    <citation type="submission" date="2020-07" db="EMBL/GenBank/DDBJ databases">
        <title>Huge and variable diversity of episymbiotic CPR bacteria and DPANN archaea in groundwater ecosystems.</title>
        <authorList>
            <person name="He C.Y."/>
            <person name="Keren R."/>
            <person name="Whittaker M."/>
            <person name="Farag I.F."/>
            <person name="Doudna J."/>
            <person name="Cate J.H.D."/>
            <person name="Banfield J.F."/>
        </authorList>
    </citation>
    <scope>NUCLEOTIDE SEQUENCE</scope>
    <source>
        <strain evidence="9">NC_groundwater_973_Pr1_S-0.2um_54_13</strain>
    </source>
</reference>
<dbReference type="GO" id="GO:0009225">
    <property type="term" value="P:nucleotide-sugar metabolic process"/>
    <property type="evidence" value="ECO:0007669"/>
    <property type="project" value="InterPro"/>
</dbReference>
<evidence type="ECO:0000256" key="5">
    <source>
        <dbReference type="ARBA" id="ARBA00023027"/>
    </source>
</evidence>
<dbReference type="Pfam" id="PF16363">
    <property type="entry name" value="GDP_Man_Dehyd"/>
    <property type="match status" value="1"/>
</dbReference>
<evidence type="ECO:0000313" key="10">
    <source>
        <dbReference type="Proteomes" id="UP000753196"/>
    </source>
</evidence>
<dbReference type="SUPFAM" id="SSF51735">
    <property type="entry name" value="NAD(P)-binding Rossmann-fold domains"/>
    <property type="match status" value="1"/>
</dbReference>
<dbReference type="Gene3D" id="3.90.25.10">
    <property type="entry name" value="UDP-galactose 4-epimerase, domain 1"/>
    <property type="match status" value="1"/>
</dbReference>
<dbReference type="Gene3D" id="3.40.50.720">
    <property type="entry name" value="NAD(P)-binding Rossmann-like Domain"/>
    <property type="match status" value="1"/>
</dbReference>